<name>B5XPY2_KLEV3</name>
<organism evidence="1 2">
    <name type="scientific">Klebsiella variicola (strain 342)</name>
    <name type="common">Klebsiella pneumoniae</name>
    <dbReference type="NCBI Taxonomy" id="507522"/>
    <lineage>
        <taxon>Bacteria</taxon>
        <taxon>Pseudomonadati</taxon>
        <taxon>Pseudomonadota</taxon>
        <taxon>Gammaproteobacteria</taxon>
        <taxon>Enterobacterales</taxon>
        <taxon>Enterobacteriaceae</taxon>
        <taxon>Klebsiella/Raoultella group</taxon>
        <taxon>Klebsiella</taxon>
        <taxon>Klebsiella pneumoniae complex</taxon>
    </lineage>
</organism>
<evidence type="ECO:0000313" key="2">
    <source>
        <dbReference type="Proteomes" id="UP000001734"/>
    </source>
</evidence>
<proteinExistence type="predicted"/>
<sequence>MPRVTILSCGYPQDLSTRISNPFPVNKDIFLWQFQEWHKS</sequence>
<dbReference type="EMBL" id="CP000964">
    <property type="protein sequence ID" value="ACI11483.1"/>
    <property type="molecule type" value="Genomic_DNA"/>
</dbReference>
<dbReference type="Proteomes" id="UP000001734">
    <property type="component" value="Chromosome"/>
</dbReference>
<reference evidence="1 2" key="1">
    <citation type="journal article" date="2008" name="PLoS Genet.">
        <title>Complete genome sequence of the N2-fixing broad host range endophyte Klebsiella pneumoniae 342 and virulence predictions verified in mice.</title>
        <authorList>
            <person name="Fouts D.E."/>
            <person name="Tyler H.L."/>
            <person name="DeBoy R.T."/>
            <person name="Daugherty S."/>
            <person name="Ren Q."/>
            <person name="Badger J.H."/>
            <person name="Durkin A.S."/>
            <person name="Huot H."/>
            <person name="Shrivastava S."/>
            <person name="Kothari S."/>
            <person name="Dodson R.J."/>
            <person name="Mohamoud Y."/>
            <person name="Khouri H."/>
            <person name="Roesch L.F."/>
            <person name="Krogfelt K.A."/>
            <person name="Struve C."/>
            <person name="Triplett E.W."/>
            <person name="Methe B.A."/>
        </authorList>
    </citation>
    <scope>NUCLEOTIDE SEQUENCE [LARGE SCALE GENOMIC DNA]</scope>
    <source>
        <strain evidence="1 2">342</strain>
    </source>
</reference>
<dbReference type="AlphaFoldDB" id="B5XPY2"/>
<evidence type="ECO:0000313" key="1">
    <source>
        <dbReference type="EMBL" id="ACI11483.1"/>
    </source>
</evidence>
<dbReference type="HOGENOM" id="CLU_3291114_0_0_6"/>
<protein>
    <submittedName>
        <fullName evidence="1">Uncharacterized protein</fullName>
    </submittedName>
</protein>
<dbReference type="BioCyc" id="KPNE507522:GI0B-1880-MONOMER"/>
<accession>B5XPY2</accession>
<dbReference type="KEGG" id="kpe:KPK_1886"/>
<gene>
    <name evidence="1" type="ordered locus">KPK_1886</name>
</gene>